<comment type="caution">
    <text evidence="4">The sequence shown here is derived from an EMBL/GenBank/DDBJ whole genome shotgun (WGS) entry which is preliminary data.</text>
</comment>
<dbReference type="Proteomes" id="UP001597373">
    <property type="component" value="Unassembled WGS sequence"/>
</dbReference>
<dbReference type="RefSeq" id="WP_345099910.1">
    <property type="nucleotide sequence ID" value="NZ_BAABGS010000072.1"/>
</dbReference>
<feature type="chain" id="PRO_5046440715" evidence="3">
    <location>
        <begin position="24"/>
        <end position="146"/>
    </location>
</feature>
<dbReference type="EMBL" id="JBHUIR010000051">
    <property type="protein sequence ID" value="MFD2260710.1"/>
    <property type="molecule type" value="Genomic_DNA"/>
</dbReference>
<organism evidence="4 5">
    <name type="scientific">Chelativorans composti</name>
    <dbReference type="NCBI Taxonomy" id="768533"/>
    <lineage>
        <taxon>Bacteria</taxon>
        <taxon>Pseudomonadati</taxon>
        <taxon>Pseudomonadota</taxon>
        <taxon>Alphaproteobacteria</taxon>
        <taxon>Hyphomicrobiales</taxon>
        <taxon>Phyllobacteriaceae</taxon>
        <taxon>Chelativorans</taxon>
    </lineage>
</organism>
<feature type="coiled-coil region" evidence="1">
    <location>
        <begin position="66"/>
        <end position="100"/>
    </location>
</feature>
<accession>A0ABW5DN33</accession>
<sequence>MPGKKWMLVGLIVAAGAGGAAYAQNNPRFQMERAEGGFMIMDTLTGNTSFCRESGDGFVCSPAPGQRAEDRTIEELRRKITELEARVAALESERSGAADLPSDEEFDRTLNFMERFFRRFVDIVKGLETEDEKPAEKPAAPSGSRT</sequence>
<reference evidence="5" key="1">
    <citation type="journal article" date="2019" name="Int. J. Syst. Evol. Microbiol.">
        <title>The Global Catalogue of Microorganisms (GCM) 10K type strain sequencing project: providing services to taxonomists for standard genome sequencing and annotation.</title>
        <authorList>
            <consortium name="The Broad Institute Genomics Platform"/>
            <consortium name="The Broad Institute Genome Sequencing Center for Infectious Disease"/>
            <person name="Wu L."/>
            <person name="Ma J."/>
        </authorList>
    </citation>
    <scope>NUCLEOTIDE SEQUENCE [LARGE SCALE GENOMIC DNA]</scope>
    <source>
        <strain evidence="5">KCTC 23707</strain>
    </source>
</reference>
<keyword evidence="5" id="KW-1185">Reference proteome</keyword>
<feature type="signal peptide" evidence="3">
    <location>
        <begin position="1"/>
        <end position="23"/>
    </location>
</feature>
<evidence type="ECO:0000256" key="3">
    <source>
        <dbReference type="SAM" id="SignalP"/>
    </source>
</evidence>
<gene>
    <name evidence="4" type="ORF">ACFSMZ_13195</name>
</gene>
<feature type="compositionally biased region" description="Basic and acidic residues" evidence="2">
    <location>
        <begin position="127"/>
        <end position="136"/>
    </location>
</feature>
<keyword evidence="1" id="KW-0175">Coiled coil</keyword>
<keyword evidence="3" id="KW-0732">Signal</keyword>
<feature type="region of interest" description="Disordered" evidence="2">
    <location>
        <begin position="127"/>
        <end position="146"/>
    </location>
</feature>
<evidence type="ECO:0000256" key="1">
    <source>
        <dbReference type="SAM" id="Coils"/>
    </source>
</evidence>
<protein>
    <submittedName>
        <fullName evidence="4">Uncharacterized protein</fullName>
    </submittedName>
</protein>
<proteinExistence type="predicted"/>
<name>A0ABW5DN33_9HYPH</name>
<evidence type="ECO:0000313" key="4">
    <source>
        <dbReference type="EMBL" id="MFD2260710.1"/>
    </source>
</evidence>
<evidence type="ECO:0000313" key="5">
    <source>
        <dbReference type="Proteomes" id="UP001597373"/>
    </source>
</evidence>
<evidence type="ECO:0000256" key="2">
    <source>
        <dbReference type="SAM" id="MobiDB-lite"/>
    </source>
</evidence>